<dbReference type="SUPFAM" id="SSF53335">
    <property type="entry name" value="S-adenosyl-L-methionine-dependent methyltransferases"/>
    <property type="match status" value="1"/>
</dbReference>
<dbReference type="GO" id="GO:0016274">
    <property type="term" value="F:protein-arginine N-methyltransferase activity"/>
    <property type="evidence" value="ECO:0007669"/>
    <property type="project" value="InterPro"/>
</dbReference>
<protein>
    <submittedName>
        <fullName evidence="5">SAM-dependent methyltransferase</fullName>
    </submittedName>
</protein>
<keyword evidence="6" id="KW-1185">Reference proteome</keyword>
<evidence type="ECO:0000313" key="5">
    <source>
        <dbReference type="EMBL" id="RFS87233.1"/>
    </source>
</evidence>
<dbReference type="Pfam" id="PF22528">
    <property type="entry name" value="PRMT_C"/>
    <property type="match status" value="1"/>
</dbReference>
<dbReference type="Gene3D" id="3.40.50.150">
    <property type="entry name" value="Vaccinia Virus protein VP39"/>
    <property type="match status" value="1"/>
</dbReference>
<gene>
    <name evidence="5" type="ORF">D0T12_03050</name>
</gene>
<dbReference type="AlphaFoldDB" id="A0A372GQ66"/>
<sequence length="371" mass="40911">MTSTVELSNGTADEMSAYRTESLLEHGTEAMGRGDYSTAATMFAIAGGSVGHGYDRQRVLYNRAIRNLIPRWHYAMLNDDARNAAYRDAIRHMVRPGDLVLDIGTGAGLLSLLAIEAGAEAVVTCEMEPRLADVARQIMINNKVQSKVTVVSTVSTDLRVGVDLPRRADVLVTEIFDCALFGEGAVPAIRHARRDLLRPDARIIPGRARVLGQLIESEELLAHNSVSEVLGFDLSPFQRFRSIEYFSTYLSRYRHRPLSDPFVMFDVDFRTGELARERRVSVPVTATGDCHAVAMWFDLDLASGVTLSNSPDQVGTHWRQAVQTLERPVTCQASGSVDLLVAHDEERVLVRGVEDGRPRDGQHAGERPGRG</sequence>
<name>A0A372GQ66_9ACTN</name>
<evidence type="ECO:0000256" key="3">
    <source>
        <dbReference type="ARBA" id="ARBA00022691"/>
    </source>
</evidence>
<dbReference type="PROSITE" id="PS51678">
    <property type="entry name" value="SAM_MT_PRMT"/>
    <property type="match status" value="1"/>
</dbReference>
<dbReference type="InterPro" id="IPR025799">
    <property type="entry name" value="Arg_MeTrfase"/>
</dbReference>
<dbReference type="EMBL" id="QVNQ01000001">
    <property type="protein sequence ID" value="RFS87233.1"/>
    <property type="molecule type" value="Genomic_DNA"/>
</dbReference>
<proteinExistence type="predicted"/>
<dbReference type="Pfam" id="PF06325">
    <property type="entry name" value="PrmA"/>
    <property type="match status" value="1"/>
</dbReference>
<dbReference type="PANTHER" id="PTHR11006">
    <property type="entry name" value="PROTEIN ARGININE N-METHYLTRANSFERASE"/>
    <property type="match status" value="1"/>
</dbReference>
<dbReference type="InterPro" id="IPR055135">
    <property type="entry name" value="PRMT_dom"/>
</dbReference>
<keyword evidence="2 5" id="KW-0808">Transferase</keyword>
<dbReference type="InterPro" id="IPR029063">
    <property type="entry name" value="SAM-dependent_MTases_sf"/>
</dbReference>
<dbReference type="GO" id="GO:0032259">
    <property type="term" value="P:methylation"/>
    <property type="evidence" value="ECO:0007669"/>
    <property type="project" value="UniProtKB-KW"/>
</dbReference>
<evidence type="ECO:0000259" key="4">
    <source>
        <dbReference type="Pfam" id="PF22528"/>
    </source>
</evidence>
<dbReference type="Proteomes" id="UP000262882">
    <property type="component" value="Unassembled WGS sequence"/>
</dbReference>
<accession>A0A372GQ66</accession>
<evidence type="ECO:0000256" key="1">
    <source>
        <dbReference type="ARBA" id="ARBA00022603"/>
    </source>
</evidence>
<dbReference type="Gene3D" id="2.70.160.11">
    <property type="entry name" value="Hnrnp arginine n-methyltransferase1"/>
    <property type="match status" value="1"/>
</dbReference>
<dbReference type="PANTHER" id="PTHR11006:SF4">
    <property type="entry name" value="PROTEIN ARGININE N-METHYLTRANSFERASE 7"/>
    <property type="match status" value="1"/>
</dbReference>
<reference evidence="5 6" key="1">
    <citation type="submission" date="2018-08" db="EMBL/GenBank/DDBJ databases">
        <title>Actinomadura spongicola sp. nov., isolated from marine sponge Leucetta chagosensis.</title>
        <authorList>
            <person name="Li L."/>
            <person name="Lin H.W."/>
        </authorList>
    </citation>
    <scope>NUCLEOTIDE SEQUENCE [LARGE SCALE GENOMIC DNA]</scope>
    <source>
        <strain evidence="5 6">LHW52907</strain>
    </source>
</reference>
<dbReference type="CDD" id="cd02440">
    <property type="entry name" value="AdoMet_MTases"/>
    <property type="match status" value="1"/>
</dbReference>
<evidence type="ECO:0000313" key="6">
    <source>
        <dbReference type="Proteomes" id="UP000262882"/>
    </source>
</evidence>
<evidence type="ECO:0000256" key="2">
    <source>
        <dbReference type="ARBA" id="ARBA00022679"/>
    </source>
</evidence>
<comment type="caution">
    <text evidence="5">The sequence shown here is derived from an EMBL/GenBank/DDBJ whole genome shotgun (WGS) entry which is preliminary data.</text>
</comment>
<dbReference type="GO" id="GO:0042054">
    <property type="term" value="F:histone methyltransferase activity"/>
    <property type="evidence" value="ECO:0007669"/>
    <property type="project" value="TreeGrafter"/>
</dbReference>
<keyword evidence="1 5" id="KW-0489">Methyltransferase</keyword>
<organism evidence="5 6">
    <name type="scientific">Actinomadura spongiicola</name>
    <dbReference type="NCBI Taxonomy" id="2303421"/>
    <lineage>
        <taxon>Bacteria</taxon>
        <taxon>Bacillati</taxon>
        <taxon>Actinomycetota</taxon>
        <taxon>Actinomycetes</taxon>
        <taxon>Streptosporangiales</taxon>
        <taxon>Thermomonosporaceae</taxon>
        <taxon>Actinomadura</taxon>
    </lineage>
</organism>
<feature type="domain" description="Protein arginine N-methyltransferase" evidence="4">
    <location>
        <begin position="228"/>
        <end position="342"/>
    </location>
</feature>
<keyword evidence="3" id="KW-0949">S-adenosyl-L-methionine</keyword>